<dbReference type="EMBL" id="WSEM01000034">
    <property type="protein sequence ID" value="MVQ39493.1"/>
    <property type="molecule type" value="Genomic_DNA"/>
</dbReference>
<keyword evidence="2" id="KW-0560">Oxidoreductase</keyword>
<evidence type="ECO:0000256" key="2">
    <source>
        <dbReference type="ARBA" id="ARBA00023002"/>
    </source>
</evidence>
<sequence length="373" mass="40909">MKTNYKPIFETLKLRSGVQLRNRVLMAPMTNSSSHEDGTVSEQELAYYRERAGGVGAVITACAHVTPEGQAYVNELGADNDSCIPGLTKLSRTIQDQGSKAILQIFHAGRMTSPDLNGGQQPISASGIAAVRPGSVSPREMTEDEINTIIHAFGEATRRAIVAGFDGVEIHGANTYLIQQFFSTHSNRRTDGWGGTLEKRMAFPLAIIDSVQNAVATHAKEPFIVGYRISPEEMENPGITMEDTLHLVDVLAERKLDYIHVSVRGFWDGSIRDKEDTRSRVLLIQDRAANRVPVIGVGGLYSPEDVTKALETGVSLVALAHAIIMEPKWVEKVLTNRDAEIRSTLPKSAQKELVIPDPMWDLLLSVPGWFPVV</sequence>
<reference evidence="4 5" key="1">
    <citation type="submission" date="2019-12" db="EMBL/GenBank/DDBJ databases">
        <authorList>
            <person name="Huq M.A."/>
        </authorList>
    </citation>
    <scope>NUCLEOTIDE SEQUENCE [LARGE SCALE GENOMIC DNA]</scope>
    <source>
        <strain evidence="4 5">MAH-34</strain>
    </source>
</reference>
<dbReference type="RefSeq" id="WP_157325629.1">
    <property type="nucleotide sequence ID" value="NZ_WSEM01000034.1"/>
</dbReference>
<dbReference type="Gene3D" id="3.20.20.70">
    <property type="entry name" value="Aldolase class I"/>
    <property type="match status" value="1"/>
</dbReference>
<evidence type="ECO:0000259" key="3">
    <source>
        <dbReference type="Pfam" id="PF00724"/>
    </source>
</evidence>
<dbReference type="Proteomes" id="UP000467637">
    <property type="component" value="Unassembled WGS sequence"/>
</dbReference>
<dbReference type="InterPro" id="IPR001155">
    <property type="entry name" value="OxRdtase_FMN_N"/>
</dbReference>
<evidence type="ECO:0000313" key="4">
    <source>
        <dbReference type="EMBL" id="MVQ39493.1"/>
    </source>
</evidence>
<organism evidence="4 5">
    <name type="scientific">Paenibacillus anseongense</name>
    <dbReference type="NCBI Taxonomy" id="2682845"/>
    <lineage>
        <taxon>Bacteria</taxon>
        <taxon>Bacillati</taxon>
        <taxon>Bacillota</taxon>
        <taxon>Bacilli</taxon>
        <taxon>Bacillales</taxon>
        <taxon>Paenibacillaceae</taxon>
        <taxon>Paenibacillus</taxon>
    </lineage>
</organism>
<dbReference type="InterPro" id="IPR013785">
    <property type="entry name" value="Aldolase_TIM"/>
</dbReference>
<keyword evidence="1" id="KW-0285">Flavoprotein</keyword>
<protein>
    <submittedName>
        <fullName evidence="4">NADH-dependent flavin oxidoreductase</fullName>
    </submittedName>
</protein>
<name>A0ABW9UL93_9BACL</name>
<dbReference type="InterPro" id="IPR051799">
    <property type="entry name" value="NADH_flavin_oxidoreductase"/>
</dbReference>
<dbReference type="CDD" id="cd04735">
    <property type="entry name" value="OYE_like_4_FMN"/>
    <property type="match status" value="1"/>
</dbReference>
<keyword evidence="5" id="KW-1185">Reference proteome</keyword>
<proteinExistence type="predicted"/>
<comment type="caution">
    <text evidence="4">The sequence shown here is derived from an EMBL/GenBank/DDBJ whole genome shotgun (WGS) entry which is preliminary data.</text>
</comment>
<accession>A0ABW9UL93</accession>
<dbReference type="PANTHER" id="PTHR43656">
    <property type="entry name" value="BINDING OXIDOREDUCTASE, PUTATIVE (AFU_ORTHOLOGUE AFUA_2G08260)-RELATED"/>
    <property type="match status" value="1"/>
</dbReference>
<gene>
    <name evidence="4" type="ORF">GON05_33370</name>
</gene>
<dbReference type="Pfam" id="PF00724">
    <property type="entry name" value="Oxidored_FMN"/>
    <property type="match status" value="1"/>
</dbReference>
<dbReference type="PANTHER" id="PTHR43656:SF2">
    <property type="entry name" value="BINDING OXIDOREDUCTASE, PUTATIVE (AFU_ORTHOLOGUE AFUA_2G08260)-RELATED"/>
    <property type="match status" value="1"/>
</dbReference>
<feature type="domain" description="NADH:flavin oxidoreductase/NADH oxidase N-terminal" evidence="3">
    <location>
        <begin position="8"/>
        <end position="338"/>
    </location>
</feature>
<evidence type="ECO:0000256" key="1">
    <source>
        <dbReference type="ARBA" id="ARBA00022630"/>
    </source>
</evidence>
<evidence type="ECO:0000313" key="5">
    <source>
        <dbReference type="Proteomes" id="UP000467637"/>
    </source>
</evidence>
<dbReference type="SUPFAM" id="SSF51395">
    <property type="entry name" value="FMN-linked oxidoreductases"/>
    <property type="match status" value="1"/>
</dbReference>